<dbReference type="STRING" id="1365950.SAMN05428963_106265"/>
<sequence>MRALLFQTYERISASYWFLPSVMAPFAALLAFVLIQVDLRLPPDFYGHSAFLFAAQPDGARAVLSAIGGSMIGVAGTVFSVTMATVVFASGSYGPRLLTNFMNDRGNQVTLGVFVATFVYSMLVLRSVRDAAEGAALFVPNTAVFGAIILALGSIAVLIYFIHHVPSNIHISNVIAGIAHALLDEIGDRFPKDIGEGADDTLTQAHLPDGLNKGLDERTAGTVAILAARSGYAQVIDDVSLMKIAKERDIVIRLSCQPGSFVHPGLVLFTVWPARKVDDDLHDALLATVALGNARTPAQDILFLFDELVEIAGRALSPGVNDPFTAVTCIDWLSAAFSELAGRRTPGAFRMDDDGVPRIIVEPHGFAEYLDHAFGRLRQYAARDRIAGARFIEALTSVVGACGRRIDIESLRQQKAALLALAAEELPEPSFRPIAEAAERFDRAAAQAAARRL</sequence>
<evidence type="ECO:0000256" key="1">
    <source>
        <dbReference type="SAM" id="Phobius"/>
    </source>
</evidence>
<dbReference type="AlphaFoldDB" id="A0A1T4RF04"/>
<name>A0A1T4RF04_9HYPH</name>
<protein>
    <submittedName>
        <fullName evidence="2">Uncharacterized membrane protein</fullName>
    </submittedName>
</protein>
<dbReference type="EMBL" id="FUXL01000006">
    <property type="protein sequence ID" value="SKA14489.1"/>
    <property type="molecule type" value="Genomic_DNA"/>
</dbReference>
<keyword evidence="1" id="KW-0472">Membrane</keyword>
<dbReference type="Proteomes" id="UP000190135">
    <property type="component" value="Unassembled WGS sequence"/>
</dbReference>
<feature type="transmembrane region" description="Helical" evidence="1">
    <location>
        <begin position="16"/>
        <end position="41"/>
    </location>
</feature>
<evidence type="ECO:0000313" key="3">
    <source>
        <dbReference type="Proteomes" id="UP000190135"/>
    </source>
</evidence>
<feature type="transmembrane region" description="Helical" evidence="1">
    <location>
        <begin position="137"/>
        <end position="162"/>
    </location>
</feature>
<dbReference type="RefSeq" id="WP_078708489.1">
    <property type="nucleotide sequence ID" value="NZ_FUXL01000006.1"/>
</dbReference>
<accession>A0A1T4RF04</accession>
<reference evidence="2 3" key="1">
    <citation type="submission" date="2017-02" db="EMBL/GenBank/DDBJ databases">
        <authorList>
            <person name="Peterson S.W."/>
        </authorList>
    </citation>
    <scope>NUCLEOTIDE SEQUENCE [LARGE SCALE GENOMIC DNA]</scope>
    <source>
        <strain evidence="2 3">USBA 369</strain>
    </source>
</reference>
<proteinExistence type="predicted"/>
<gene>
    <name evidence="2" type="ORF">SAMN05428963_106265</name>
</gene>
<organism evidence="2 3">
    <name type="scientific">Consotaella salsifontis</name>
    <dbReference type="NCBI Taxonomy" id="1365950"/>
    <lineage>
        <taxon>Bacteria</taxon>
        <taxon>Pseudomonadati</taxon>
        <taxon>Pseudomonadota</taxon>
        <taxon>Alphaproteobacteria</taxon>
        <taxon>Hyphomicrobiales</taxon>
        <taxon>Aurantimonadaceae</taxon>
        <taxon>Consotaella</taxon>
    </lineage>
</organism>
<keyword evidence="1" id="KW-1133">Transmembrane helix</keyword>
<evidence type="ECO:0000313" key="2">
    <source>
        <dbReference type="EMBL" id="SKA14489.1"/>
    </source>
</evidence>
<keyword evidence="3" id="KW-1185">Reference proteome</keyword>
<feature type="transmembrane region" description="Helical" evidence="1">
    <location>
        <begin position="109"/>
        <end position="125"/>
    </location>
</feature>
<dbReference type="Pfam" id="PF10011">
    <property type="entry name" value="DUF2254"/>
    <property type="match status" value="1"/>
</dbReference>
<keyword evidence="1" id="KW-0812">Transmembrane</keyword>
<dbReference type="InterPro" id="IPR018723">
    <property type="entry name" value="DUF2254_membrane"/>
</dbReference>
<feature type="transmembrane region" description="Helical" evidence="1">
    <location>
        <begin position="62"/>
        <end position="89"/>
    </location>
</feature>